<evidence type="ECO:0000313" key="14">
    <source>
        <dbReference type="EMBL" id="GIL41586.1"/>
    </source>
</evidence>
<dbReference type="AlphaFoldDB" id="A0A8S8XKC9"/>
<evidence type="ECO:0000256" key="3">
    <source>
        <dbReference type="ARBA" id="ARBA00022679"/>
    </source>
</evidence>
<proteinExistence type="inferred from homology"/>
<comment type="similarity">
    <text evidence="11">Belongs to the class I-like SAM-binding methyltransferase superfamily. RNA methyltransferase RlmE family.</text>
</comment>
<evidence type="ECO:0000256" key="12">
    <source>
        <dbReference type="PIRSR" id="PIRSR005461-1"/>
    </source>
</evidence>
<comment type="caution">
    <text evidence="14">The sequence shown here is derived from an EMBL/GenBank/DDBJ whole genome shotgun (WGS) entry which is preliminary data.</text>
</comment>
<evidence type="ECO:0000256" key="5">
    <source>
        <dbReference type="ARBA" id="ARBA00037569"/>
    </source>
</evidence>
<evidence type="ECO:0000256" key="8">
    <source>
        <dbReference type="ARBA" id="ARBA00041995"/>
    </source>
</evidence>
<feature type="binding site" evidence="11">
    <location>
        <position position="82"/>
    </location>
    <ligand>
        <name>S-adenosyl-L-methionine</name>
        <dbReference type="ChEBI" id="CHEBI:59789"/>
    </ligand>
</feature>
<feature type="binding site" evidence="11">
    <location>
        <position position="145"/>
    </location>
    <ligand>
        <name>S-adenosyl-L-methionine</name>
        <dbReference type="ChEBI" id="CHEBI:59789"/>
    </ligand>
</feature>
<dbReference type="Proteomes" id="UP000681075">
    <property type="component" value="Unassembled WGS sequence"/>
</dbReference>
<keyword evidence="11" id="KW-0963">Cytoplasm</keyword>
<dbReference type="EMBL" id="BOPV01000001">
    <property type="protein sequence ID" value="GIL41586.1"/>
    <property type="molecule type" value="Genomic_DNA"/>
</dbReference>
<dbReference type="PANTHER" id="PTHR10920">
    <property type="entry name" value="RIBOSOMAL RNA METHYLTRANSFERASE"/>
    <property type="match status" value="1"/>
</dbReference>
<feature type="binding site" evidence="11">
    <location>
        <position position="84"/>
    </location>
    <ligand>
        <name>S-adenosyl-L-methionine</name>
        <dbReference type="ChEBI" id="CHEBI:59789"/>
    </ligand>
</feature>
<evidence type="ECO:0000256" key="7">
    <source>
        <dbReference type="ARBA" id="ARBA00041129"/>
    </source>
</evidence>
<evidence type="ECO:0000256" key="6">
    <source>
        <dbReference type="ARBA" id="ARBA00038861"/>
    </source>
</evidence>
<keyword evidence="4 11" id="KW-0949">S-adenosyl-L-methionine</keyword>
<keyword evidence="1 11" id="KW-0698">rRNA processing</keyword>
<feature type="active site" description="Proton acceptor" evidence="11 12">
    <location>
        <position position="185"/>
    </location>
</feature>
<name>A0A8S8XKC9_9PROT</name>
<comment type="catalytic activity">
    <reaction evidence="10 11">
        <text>uridine(2552) in 23S rRNA + S-adenosyl-L-methionine = 2'-O-methyluridine(2552) in 23S rRNA + S-adenosyl-L-homocysteine + H(+)</text>
        <dbReference type="Rhea" id="RHEA:42720"/>
        <dbReference type="Rhea" id="RHEA-COMP:10202"/>
        <dbReference type="Rhea" id="RHEA-COMP:10203"/>
        <dbReference type="ChEBI" id="CHEBI:15378"/>
        <dbReference type="ChEBI" id="CHEBI:57856"/>
        <dbReference type="ChEBI" id="CHEBI:59789"/>
        <dbReference type="ChEBI" id="CHEBI:65315"/>
        <dbReference type="ChEBI" id="CHEBI:74478"/>
        <dbReference type="EC" id="2.1.1.166"/>
    </reaction>
</comment>
<keyword evidence="2 11" id="KW-0489">Methyltransferase</keyword>
<dbReference type="EC" id="2.1.1.166" evidence="6 11"/>
<accession>A0A8S8XKC9</accession>
<feature type="binding site" evidence="11">
    <location>
        <position position="121"/>
    </location>
    <ligand>
        <name>S-adenosyl-L-methionine</name>
        <dbReference type="ChEBI" id="CHEBI:59789"/>
    </ligand>
</feature>
<dbReference type="InterPro" id="IPR002877">
    <property type="entry name" value="RNA_MeTrfase_FtsJ_dom"/>
</dbReference>
<gene>
    <name evidence="11 14" type="primary">rlmE</name>
    <name evidence="11" type="synonym">ftsJ</name>
    <name evidence="11" type="synonym">rrmJ</name>
    <name evidence="14" type="ORF">TMPK1_38230</name>
</gene>
<dbReference type="HAMAP" id="MF_01547">
    <property type="entry name" value="RNA_methyltr_E"/>
    <property type="match status" value="1"/>
</dbReference>
<evidence type="ECO:0000313" key="15">
    <source>
        <dbReference type="Proteomes" id="UP000681075"/>
    </source>
</evidence>
<dbReference type="InterPro" id="IPR015507">
    <property type="entry name" value="rRNA-MeTfrase_E"/>
</dbReference>
<dbReference type="RefSeq" id="WP_420245125.1">
    <property type="nucleotide sequence ID" value="NZ_BOPV01000001.1"/>
</dbReference>
<dbReference type="SUPFAM" id="SSF53335">
    <property type="entry name" value="S-adenosyl-L-methionine-dependent methyltransferases"/>
    <property type="match status" value="1"/>
</dbReference>
<evidence type="ECO:0000256" key="2">
    <source>
        <dbReference type="ARBA" id="ARBA00022603"/>
    </source>
</evidence>
<evidence type="ECO:0000256" key="9">
    <source>
        <dbReference type="ARBA" id="ARBA00042745"/>
    </source>
</evidence>
<dbReference type="InterPro" id="IPR050082">
    <property type="entry name" value="RNA_methyltr_RlmE"/>
</dbReference>
<dbReference type="GO" id="GO:0008650">
    <property type="term" value="F:rRNA (uridine-2'-O-)-methyltransferase activity"/>
    <property type="evidence" value="ECO:0007669"/>
    <property type="project" value="UniProtKB-UniRule"/>
</dbReference>
<evidence type="ECO:0000256" key="1">
    <source>
        <dbReference type="ARBA" id="ARBA00022552"/>
    </source>
</evidence>
<evidence type="ECO:0000259" key="13">
    <source>
        <dbReference type="Pfam" id="PF01728"/>
    </source>
</evidence>
<feature type="binding site" evidence="11">
    <location>
        <position position="105"/>
    </location>
    <ligand>
        <name>S-adenosyl-L-methionine</name>
        <dbReference type="ChEBI" id="CHEBI:59789"/>
    </ligand>
</feature>
<protein>
    <recommendedName>
        <fullName evidence="7 11">Ribosomal RNA large subunit methyltransferase E</fullName>
        <ecNumber evidence="6 11">2.1.1.166</ecNumber>
    </recommendedName>
    <alternativeName>
        <fullName evidence="9 11">23S rRNA Um2552 methyltransferase</fullName>
    </alternativeName>
    <alternativeName>
        <fullName evidence="8 11">rRNA (uridine-2'-O-)-methyltransferase</fullName>
    </alternativeName>
</protein>
<dbReference type="PANTHER" id="PTHR10920:SF18">
    <property type="entry name" value="RRNA METHYLTRANSFERASE 2, MITOCHONDRIAL"/>
    <property type="match status" value="1"/>
</dbReference>
<reference evidence="14" key="1">
    <citation type="submission" date="2021-02" db="EMBL/GenBank/DDBJ databases">
        <title>Genome sequence of Rhodospirillales sp. strain TMPK1 isolated from soil.</title>
        <authorList>
            <person name="Nakai R."/>
            <person name="Kusada H."/>
            <person name="Tamaki H."/>
        </authorList>
    </citation>
    <scope>NUCLEOTIDE SEQUENCE</scope>
    <source>
        <strain evidence="14">TMPK1</strain>
    </source>
</reference>
<dbReference type="Gene3D" id="3.40.50.150">
    <property type="entry name" value="Vaccinia Virus protein VP39"/>
    <property type="match status" value="1"/>
</dbReference>
<dbReference type="GO" id="GO:0005737">
    <property type="term" value="C:cytoplasm"/>
    <property type="evidence" value="ECO:0007669"/>
    <property type="project" value="UniProtKB-SubCell"/>
</dbReference>
<dbReference type="InterPro" id="IPR029063">
    <property type="entry name" value="SAM-dependent_MTases_sf"/>
</dbReference>
<keyword evidence="3 11" id="KW-0808">Transferase</keyword>
<dbReference type="PIRSF" id="PIRSF005461">
    <property type="entry name" value="23S_rRNA_mtase"/>
    <property type="match status" value="1"/>
</dbReference>
<sequence length="232" mass="25012">MPPTKKPGAPRGRDLSVRVKTARQRSHASTLWLERQLNDPYVAAAKRDGWRSRAAYKLLQLDEKYRLLKPGMRVVDLGAAPGGWTQVAVQRVRPAETGGIVVGLDYLETAPIEGAQMLMLDFLDPTAPDVLKAALGGPANLVLSDMAAPTVGHRQTDALRILSLAETAFAFAEEVLAPGGAFVTKLFQGGAEKELLEPLKRAFTSVKHAKPAASRSDSSELYIVALGFRGTK</sequence>
<evidence type="ECO:0000256" key="11">
    <source>
        <dbReference type="HAMAP-Rule" id="MF_01547"/>
    </source>
</evidence>
<evidence type="ECO:0000256" key="10">
    <source>
        <dbReference type="ARBA" id="ARBA00048970"/>
    </source>
</evidence>
<keyword evidence="15" id="KW-1185">Reference proteome</keyword>
<evidence type="ECO:0000256" key="4">
    <source>
        <dbReference type="ARBA" id="ARBA00022691"/>
    </source>
</evidence>
<comment type="subcellular location">
    <subcellularLocation>
        <location evidence="11">Cytoplasm</location>
    </subcellularLocation>
</comment>
<organism evidence="14 15">
    <name type="scientific">Roseiterribacter gracilis</name>
    <dbReference type="NCBI Taxonomy" id="2812848"/>
    <lineage>
        <taxon>Bacteria</taxon>
        <taxon>Pseudomonadati</taxon>
        <taxon>Pseudomonadota</taxon>
        <taxon>Alphaproteobacteria</taxon>
        <taxon>Rhodospirillales</taxon>
        <taxon>Roseiterribacteraceae</taxon>
        <taxon>Roseiterribacter</taxon>
    </lineage>
</organism>
<dbReference type="Pfam" id="PF01728">
    <property type="entry name" value="FtsJ"/>
    <property type="match status" value="1"/>
</dbReference>
<feature type="domain" description="Ribosomal RNA methyltransferase FtsJ" evidence="13">
    <location>
        <begin position="50"/>
        <end position="228"/>
    </location>
</feature>
<comment type="function">
    <text evidence="5 11">Specifically methylates the uridine in position 2552 of 23S rRNA at the 2'-O position of the ribose in the fully assembled 50S ribosomal subunit.</text>
</comment>